<keyword evidence="3" id="KW-1185">Reference proteome</keyword>
<dbReference type="EMBL" id="RQTK01000612">
    <property type="protein sequence ID" value="RUS77080.1"/>
    <property type="molecule type" value="Genomic_DNA"/>
</dbReference>
<evidence type="ECO:0000313" key="3">
    <source>
        <dbReference type="Proteomes" id="UP000271974"/>
    </source>
</evidence>
<gene>
    <name evidence="2" type="ORF">EGW08_015163</name>
</gene>
<dbReference type="Pfam" id="PF15175">
    <property type="entry name" value="SPATA24"/>
    <property type="match status" value="1"/>
</dbReference>
<accession>A0A3S0ZKN5</accession>
<feature type="coiled-coil region" evidence="1">
    <location>
        <begin position="153"/>
        <end position="215"/>
    </location>
</feature>
<evidence type="ECO:0000256" key="1">
    <source>
        <dbReference type="SAM" id="Coils"/>
    </source>
</evidence>
<name>A0A3S0ZKN5_ELYCH</name>
<dbReference type="Proteomes" id="UP000271974">
    <property type="component" value="Unassembled WGS sequence"/>
</dbReference>
<dbReference type="STRING" id="188477.A0A3S0ZKN5"/>
<sequence length="241" mass="28364">MSESSMTLEDLNDSSSQSYVIVQEQMRDLVSIQEATICNLVRTNVETLNASRDIFNSTLEAKEEKIDMLQKSIAEDFVAKKKYTELLEKIKKDFVPKADFDDLQQQIQDECERHSETQIALDNVNYQLKESFMKIKSIEEEAKKERDTFVADERNLKDQLSEAHARNNLLQSKLNEQQMLCEQQQDEIKKLCQQVENLQLKKHSQKQKLRQQLHESEVEKQQEAYLQRMIADMGRKSHKKY</sequence>
<protein>
    <submittedName>
        <fullName evidence="2">Uncharacterized protein</fullName>
    </submittedName>
</protein>
<dbReference type="OrthoDB" id="10047985at2759"/>
<comment type="caution">
    <text evidence="2">The sequence shown here is derived from an EMBL/GenBank/DDBJ whole genome shotgun (WGS) entry which is preliminary data.</text>
</comment>
<proteinExistence type="predicted"/>
<reference evidence="2 3" key="1">
    <citation type="submission" date="2019-01" db="EMBL/GenBank/DDBJ databases">
        <title>A draft genome assembly of the solar-powered sea slug Elysia chlorotica.</title>
        <authorList>
            <person name="Cai H."/>
            <person name="Li Q."/>
            <person name="Fang X."/>
            <person name="Li J."/>
            <person name="Curtis N.E."/>
            <person name="Altenburger A."/>
            <person name="Shibata T."/>
            <person name="Feng M."/>
            <person name="Maeda T."/>
            <person name="Schwartz J.A."/>
            <person name="Shigenobu S."/>
            <person name="Lundholm N."/>
            <person name="Nishiyama T."/>
            <person name="Yang H."/>
            <person name="Hasebe M."/>
            <person name="Li S."/>
            <person name="Pierce S.K."/>
            <person name="Wang J."/>
        </authorList>
    </citation>
    <scope>NUCLEOTIDE SEQUENCE [LARGE SCALE GENOMIC DNA]</scope>
    <source>
        <strain evidence="2">EC2010</strain>
        <tissue evidence="2">Whole organism of an adult</tissue>
    </source>
</reference>
<keyword evidence="1" id="KW-0175">Coiled coil</keyword>
<evidence type="ECO:0000313" key="2">
    <source>
        <dbReference type="EMBL" id="RUS77080.1"/>
    </source>
</evidence>
<dbReference type="InterPro" id="IPR029176">
    <property type="entry name" value="SPATA24"/>
</dbReference>
<dbReference type="AlphaFoldDB" id="A0A3S0ZKN5"/>
<organism evidence="2 3">
    <name type="scientific">Elysia chlorotica</name>
    <name type="common">Eastern emerald elysia</name>
    <name type="synonym">Sea slug</name>
    <dbReference type="NCBI Taxonomy" id="188477"/>
    <lineage>
        <taxon>Eukaryota</taxon>
        <taxon>Metazoa</taxon>
        <taxon>Spiralia</taxon>
        <taxon>Lophotrochozoa</taxon>
        <taxon>Mollusca</taxon>
        <taxon>Gastropoda</taxon>
        <taxon>Heterobranchia</taxon>
        <taxon>Euthyneura</taxon>
        <taxon>Panpulmonata</taxon>
        <taxon>Sacoglossa</taxon>
        <taxon>Placobranchoidea</taxon>
        <taxon>Plakobranchidae</taxon>
        <taxon>Elysia</taxon>
    </lineage>
</organism>